<dbReference type="EMBL" id="DYYQ01000008">
    <property type="protein sequence ID" value="HJE48724.1"/>
    <property type="molecule type" value="Genomic_DNA"/>
</dbReference>
<name>A0A921JMV6_LACJH</name>
<dbReference type="Proteomes" id="UP000732527">
    <property type="component" value="Unassembled WGS sequence"/>
</dbReference>
<protein>
    <submittedName>
        <fullName evidence="1">Uncharacterized protein</fullName>
    </submittedName>
</protein>
<sequence>MRFMAGPGGAEINGNRMHGGDLTGQYVVDGPAADTISYSYNFHKFTPKQMHEMDPYNSIGLTQGITTYV</sequence>
<comment type="caution">
    <text evidence="1">The sequence shown here is derived from an EMBL/GenBank/DDBJ whole genome shotgun (WGS) entry which is preliminary data.</text>
</comment>
<reference evidence="1" key="2">
    <citation type="submission" date="2021-09" db="EMBL/GenBank/DDBJ databases">
        <authorList>
            <person name="Gilroy R."/>
        </authorList>
    </citation>
    <scope>NUCLEOTIDE SEQUENCE</scope>
    <source>
        <strain evidence="1">CHK192-2623</strain>
    </source>
</reference>
<evidence type="ECO:0000313" key="2">
    <source>
        <dbReference type="Proteomes" id="UP000732527"/>
    </source>
</evidence>
<gene>
    <name evidence="1" type="ORF">K8V69_00825</name>
</gene>
<evidence type="ECO:0000313" key="1">
    <source>
        <dbReference type="EMBL" id="HJE48724.1"/>
    </source>
</evidence>
<dbReference type="AlphaFoldDB" id="A0A921JMV6"/>
<organism evidence="1 2">
    <name type="scientific">Lactobacillus johnsonii</name>
    <dbReference type="NCBI Taxonomy" id="33959"/>
    <lineage>
        <taxon>Bacteria</taxon>
        <taxon>Bacillati</taxon>
        <taxon>Bacillota</taxon>
        <taxon>Bacilli</taxon>
        <taxon>Lactobacillales</taxon>
        <taxon>Lactobacillaceae</taxon>
        <taxon>Lactobacillus</taxon>
    </lineage>
</organism>
<accession>A0A921JMV6</accession>
<proteinExistence type="predicted"/>
<reference evidence="1" key="1">
    <citation type="journal article" date="2021" name="PeerJ">
        <title>Extensive microbial diversity within the chicken gut microbiome revealed by metagenomics and culture.</title>
        <authorList>
            <person name="Gilroy R."/>
            <person name="Ravi A."/>
            <person name="Getino M."/>
            <person name="Pursley I."/>
            <person name="Horton D.L."/>
            <person name="Alikhan N.F."/>
            <person name="Baker D."/>
            <person name="Gharbi K."/>
            <person name="Hall N."/>
            <person name="Watson M."/>
            <person name="Adriaenssens E.M."/>
            <person name="Foster-Nyarko E."/>
            <person name="Jarju S."/>
            <person name="Secka A."/>
            <person name="Antonio M."/>
            <person name="Oren A."/>
            <person name="Chaudhuri R.R."/>
            <person name="La Ragione R."/>
            <person name="Hildebrand F."/>
            <person name="Pallen M.J."/>
        </authorList>
    </citation>
    <scope>NUCLEOTIDE SEQUENCE</scope>
    <source>
        <strain evidence="1">CHK192-2623</strain>
    </source>
</reference>